<keyword evidence="2" id="KW-1185">Reference proteome</keyword>
<reference evidence="1 2" key="1">
    <citation type="submission" date="2024-05" db="EMBL/GenBank/DDBJ databases">
        <title>Haplotype-resolved chromosome-level genome assembly of Huyou (Citrus changshanensis).</title>
        <authorList>
            <person name="Miao C."/>
            <person name="Chen W."/>
            <person name="Wu Y."/>
            <person name="Wang L."/>
            <person name="Zhao S."/>
            <person name="Grierson D."/>
            <person name="Xu C."/>
            <person name="Chen K."/>
        </authorList>
    </citation>
    <scope>NUCLEOTIDE SEQUENCE [LARGE SCALE GENOMIC DNA]</scope>
    <source>
        <strain evidence="1">01-14</strain>
        <tissue evidence="1">Leaf</tissue>
    </source>
</reference>
<gene>
    <name evidence="1" type="ORF">WN944_002332</name>
</gene>
<organism evidence="1 2">
    <name type="scientific">Citrus x changshan-huyou</name>
    <dbReference type="NCBI Taxonomy" id="2935761"/>
    <lineage>
        <taxon>Eukaryota</taxon>
        <taxon>Viridiplantae</taxon>
        <taxon>Streptophyta</taxon>
        <taxon>Embryophyta</taxon>
        <taxon>Tracheophyta</taxon>
        <taxon>Spermatophyta</taxon>
        <taxon>Magnoliopsida</taxon>
        <taxon>eudicotyledons</taxon>
        <taxon>Gunneridae</taxon>
        <taxon>Pentapetalae</taxon>
        <taxon>rosids</taxon>
        <taxon>malvids</taxon>
        <taxon>Sapindales</taxon>
        <taxon>Rutaceae</taxon>
        <taxon>Aurantioideae</taxon>
        <taxon>Citrus</taxon>
    </lineage>
</organism>
<proteinExistence type="predicted"/>
<name>A0AAP0MI38_9ROSI</name>
<protein>
    <submittedName>
        <fullName evidence="1">Uncharacterized protein</fullName>
    </submittedName>
</protein>
<dbReference type="AlphaFoldDB" id="A0AAP0MI38"/>
<dbReference type="EMBL" id="JBCGBO010000004">
    <property type="protein sequence ID" value="KAK9209963.1"/>
    <property type="molecule type" value="Genomic_DNA"/>
</dbReference>
<comment type="caution">
    <text evidence="1">The sequence shown here is derived from an EMBL/GenBank/DDBJ whole genome shotgun (WGS) entry which is preliminary data.</text>
</comment>
<evidence type="ECO:0000313" key="1">
    <source>
        <dbReference type="EMBL" id="KAK9209963.1"/>
    </source>
</evidence>
<evidence type="ECO:0000313" key="2">
    <source>
        <dbReference type="Proteomes" id="UP001428341"/>
    </source>
</evidence>
<accession>A0AAP0MI38</accession>
<dbReference type="Proteomes" id="UP001428341">
    <property type="component" value="Unassembled WGS sequence"/>
</dbReference>
<sequence>MGSSMASMKSVKLKVLSLRRSLEALVRPLVVDDLKSDENLKYVGGNSPNKYCYNKGLWWRSQTMYFNDWNDEKCVKILIDYYPWQGTKSNQNR</sequence>